<proteinExistence type="predicted"/>
<organism evidence="1 2">
    <name type="scientific">Colletotrichum incanum</name>
    <name type="common">Soybean anthracnose fungus</name>
    <dbReference type="NCBI Taxonomy" id="1573173"/>
    <lineage>
        <taxon>Eukaryota</taxon>
        <taxon>Fungi</taxon>
        <taxon>Dikarya</taxon>
        <taxon>Ascomycota</taxon>
        <taxon>Pezizomycotina</taxon>
        <taxon>Sordariomycetes</taxon>
        <taxon>Hypocreomycetidae</taxon>
        <taxon>Glomerellales</taxon>
        <taxon>Glomerellaceae</taxon>
        <taxon>Colletotrichum</taxon>
        <taxon>Colletotrichum spaethianum species complex</taxon>
    </lineage>
</organism>
<evidence type="ECO:0000313" key="1">
    <source>
        <dbReference type="EMBL" id="KZL81599.1"/>
    </source>
</evidence>
<gene>
    <name evidence="1" type="ORF">CI238_05091</name>
</gene>
<comment type="caution">
    <text evidence="1">The sequence shown here is derived from an EMBL/GenBank/DDBJ whole genome shotgun (WGS) entry which is preliminary data.</text>
</comment>
<dbReference type="EMBL" id="LFIW01001612">
    <property type="protein sequence ID" value="KZL81599.1"/>
    <property type="molecule type" value="Genomic_DNA"/>
</dbReference>
<name>A0A161XWS6_COLIC</name>
<dbReference type="Proteomes" id="UP000076584">
    <property type="component" value="Unassembled WGS sequence"/>
</dbReference>
<accession>A0A161XWS6</accession>
<dbReference type="AlphaFoldDB" id="A0A161XWS6"/>
<reference evidence="1 2" key="1">
    <citation type="submission" date="2015-06" db="EMBL/GenBank/DDBJ databases">
        <title>Survival trade-offs in plant roots during colonization by closely related pathogenic and mutualistic fungi.</title>
        <authorList>
            <person name="Hacquard S."/>
            <person name="Kracher B."/>
            <person name="Hiruma K."/>
            <person name="Weinman A."/>
            <person name="Muench P."/>
            <person name="Garrido Oter R."/>
            <person name="Ver Loren van Themaat E."/>
            <person name="Dallerey J.-F."/>
            <person name="Damm U."/>
            <person name="Henrissat B."/>
            <person name="Lespinet O."/>
            <person name="Thon M."/>
            <person name="Kemen E."/>
            <person name="McHardy A.C."/>
            <person name="Schulze-Lefert P."/>
            <person name="O'Connell R.J."/>
        </authorList>
    </citation>
    <scope>NUCLEOTIDE SEQUENCE [LARGE SCALE GENOMIC DNA]</scope>
    <source>
        <strain evidence="1 2">MAFF 238704</strain>
    </source>
</reference>
<keyword evidence="2" id="KW-1185">Reference proteome</keyword>
<evidence type="ECO:0000313" key="2">
    <source>
        <dbReference type="Proteomes" id="UP000076584"/>
    </source>
</evidence>
<sequence>MSVPVTNSWMPAHSLNPSRCAIALCCSTVDHPQYMTNSSRSSAAFSIRHPPRTGYGLAASSTTHFASAYFLMKSSFFSDRTPKRPTLRTGAVSSEGGPSSAFFFPSALLSSSGTAAGASGCLSLSTVSVPAASPSVSILVPVSAAASPPAAACVTGVAKMGPSM</sequence>
<protein>
    <submittedName>
        <fullName evidence="1">Uncharacterized protein</fullName>
    </submittedName>
</protein>